<gene>
    <name evidence="3" type="ORF">PLBR_LOCUS617</name>
</gene>
<evidence type="ECO:0000259" key="2">
    <source>
        <dbReference type="PROSITE" id="PS50132"/>
    </source>
</evidence>
<feature type="transmembrane region" description="Helical" evidence="1">
    <location>
        <begin position="253"/>
        <end position="273"/>
    </location>
</feature>
<keyword evidence="1" id="KW-0472">Membrane</keyword>
<dbReference type="CDD" id="cd07440">
    <property type="entry name" value="RGS"/>
    <property type="match status" value="1"/>
</dbReference>
<dbReference type="EMBL" id="OVEO01000001">
    <property type="protein sequence ID" value="SPQ93402.1"/>
    <property type="molecule type" value="Genomic_DNA"/>
</dbReference>
<dbReference type="SMART" id="SM00315">
    <property type="entry name" value="RGS"/>
    <property type="match status" value="1"/>
</dbReference>
<dbReference type="PROSITE" id="PS50132">
    <property type="entry name" value="RGS"/>
    <property type="match status" value="1"/>
</dbReference>
<evidence type="ECO:0000313" key="3">
    <source>
        <dbReference type="EMBL" id="SPQ93402.1"/>
    </source>
</evidence>
<name>A0A3P3XZR5_PLABS</name>
<feature type="transmembrane region" description="Helical" evidence="1">
    <location>
        <begin position="6"/>
        <end position="31"/>
    </location>
</feature>
<feature type="transmembrane region" description="Helical" evidence="1">
    <location>
        <begin position="188"/>
        <end position="211"/>
    </location>
</feature>
<feature type="transmembrane region" description="Helical" evidence="1">
    <location>
        <begin position="43"/>
        <end position="64"/>
    </location>
</feature>
<dbReference type="AlphaFoldDB" id="A0A3P3XZR5"/>
<dbReference type="PANTHER" id="PTHR10845:SF192">
    <property type="entry name" value="DOUBLE HIT, ISOFORM B"/>
    <property type="match status" value="1"/>
</dbReference>
<dbReference type="InterPro" id="IPR016137">
    <property type="entry name" value="RGS"/>
</dbReference>
<feature type="transmembrane region" description="Helical" evidence="1">
    <location>
        <begin position="84"/>
        <end position="106"/>
    </location>
</feature>
<dbReference type="Gene3D" id="1.10.167.10">
    <property type="entry name" value="Regulator of G-protein Signalling 4, domain 2"/>
    <property type="match status" value="1"/>
</dbReference>
<dbReference type="Proteomes" id="UP000290189">
    <property type="component" value="Unassembled WGS sequence"/>
</dbReference>
<geneLocation type="mitochondrion" evidence="3"/>
<feature type="transmembrane region" description="Helical" evidence="1">
    <location>
        <begin position="223"/>
        <end position="241"/>
    </location>
</feature>
<feature type="transmembrane region" description="Helical" evidence="1">
    <location>
        <begin position="138"/>
        <end position="160"/>
    </location>
</feature>
<dbReference type="PRINTS" id="PR01301">
    <property type="entry name" value="RGSPROTEIN"/>
</dbReference>
<dbReference type="PANTHER" id="PTHR10845">
    <property type="entry name" value="REGULATOR OF G PROTEIN SIGNALING"/>
    <property type="match status" value="1"/>
</dbReference>
<dbReference type="Pfam" id="PF00615">
    <property type="entry name" value="RGS"/>
    <property type="match status" value="1"/>
</dbReference>
<keyword evidence="1" id="KW-0812">Transmembrane</keyword>
<evidence type="ECO:0000256" key="1">
    <source>
        <dbReference type="SAM" id="Phobius"/>
    </source>
</evidence>
<keyword evidence="1" id="KW-1133">Transmembrane helix</keyword>
<protein>
    <recommendedName>
        <fullName evidence="2">RGS domain-containing protein</fullName>
    </recommendedName>
</protein>
<dbReference type="InterPro" id="IPR044926">
    <property type="entry name" value="RGS_subdomain_2"/>
</dbReference>
<proteinExistence type="predicted"/>
<dbReference type="InterPro" id="IPR036305">
    <property type="entry name" value="RGS_sf"/>
</dbReference>
<evidence type="ECO:0000313" key="4">
    <source>
        <dbReference type="Proteomes" id="UP000290189"/>
    </source>
</evidence>
<sequence>MLAVGLGAVVVWGCILALHLVYMPGALFLYWTRQTMDPVRNGGRTGLLFTINVILFAFVLTTIAENLVPEYIGYGIFDVFHMGSLGLFIDLLVVYVGSLYVSFNLVRDKLQLASSSQPNDVAVSSLIRRAKFLLSRQAAIMYVTVQSALLLLLQILFLAFEPQLWTLTVYEAEVDPNTRIYPNTDFQWMRYAAVFKVGASLCILAWLAMKLRLLNDGLGIKRTLIRVAYFLASMFIGYLLFGDILEKATHYEYGLIYMWVVAMADGVFFVSITEPVLRSYLQKQAGDVGEGTLLEQFLRRPDRLLLFKSFLESVFAVESLLFWADVNDFRSNFKSKTIDDAIALYRKYLAPDAPLEVNLPSKDLRFFRDLFSAGHEDELQKHFNETMFDNSAKQLIVLLEVNFVDLFRSGAGRTAWCQFQDEVNEQNIILNTNGSRSQRVIDRSSEQSTGAFPSTAGGSVRPVLLTSVEART</sequence>
<dbReference type="SUPFAM" id="SSF48097">
    <property type="entry name" value="Regulator of G-protein signaling, RGS"/>
    <property type="match status" value="1"/>
</dbReference>
<keyword evidence="3" id="KW-0496">Mitochondrion</keyword>
<feature type="domain" description="RGS" evidence="2">
    <location>
        <begin position="293"/>
        <end position="365"/>
    </location>
</feature>
<organism evidence="3 4">
    <name type="scientific">Plasmodiophora brassicae</name>
    <name type="common">Clubroot disease agent</name>
    <dbReference type="NCBI Taxonomy" id="37360"/>
    <lineage>
        <taxon>Eukaryota</taxon>
        <taxon>Sar</taxon>
        <taxon>Rhizaria</taxon>
        <taxon>Endomyxa</taxon>
        <taxon>Phytomyxea</taxon>
        <taxon>Plasmodiophorida</taxon>
        <taxon>Plasmodiophoridae</taxon>
        <taxon>Plasmodiophora</taxon>
    </lineage>
</organism>
<reference evidence="3 4" key="1">
    <citation type="submission" date="2018-03" db="EMBL/GenBank/DDBJ databases">
        <authorList>
            <person name="Fogelqvist J."/>
        </authorList>
    </citation>
    <scope>NUCLEOTIDE SEQUENCE [LARGE SCALE GENOMIC DNA]</scope>
</reference>
<accession>A0A3P3XZR5</accession>